<dbReference type="GO" id="GO:0030313">
    <property type="term" value="C:cell envelope"/>
    <property type="evidence" value="ECO:0007669"/>
    <property type="project" value="UniProtKB-SubCell"/>
</dbReference>
<proteinExistence type="inferred from homology"/>
<comment type="similarity">
    <text evidence="2">Belongs to the membrane fusion protein (MFP) (TC 8.A.1) family.</text>
</comment>
<feature type="signal peptide" evidence="5">
    <location>
        <begin position="1"/>
        <end position="27"/>
    </location>
</feature>
<dbReference type="SUPFAM" id="SSF111369">
    <property type="entry name" value="HlyD-like secretion proteins"/>
    <property type="match status" value="1"/>
</dbReference>
<evidence type="ECO:0000259" key="6">
    <source>
        <dbReference type="Pfam" id="PF25967"/>
    </source>
</evidence>
<sequence>MDKKITKPGWKRSFKASVIAGALFSVAAIGYAFNSSTGGSNQHVALQGLDLAIVKQGVFQDTLAVRGRVLPKTTVYLDSVAGGQVEERLVQHGDYVEKGQPLLRLGNTALQLEVMSREAQATEQLNFLRNTQMTMETNRLNLKRDLLETELQIRQAKRRLSQISQLVDKGHIAKDDFLQLQEDLKYYEERRKLTLEQQLQENSIRQQQLAQLEDSATMLQKNLTLARSNLDNLLVRAPVSGFLSELNVEVGESKERGARLGQIDVPGEFKLVVQLDEFYLNQVTQGMPVKVKTPKVAVDTSISRVDNRVNQSQFQIEIALPGDVQDIRRGQSLDAELVLGQERQNALLLKRGAFFSSTGGNWVYVVNGNGDKAERRSIHLGKRNQDFFEVTDGLEQGEQVIVSGYGNFDKADTLNLR</sequence>
<dbReference type="GO" id="GO:0022857">
    <property type="term" value="F:transmembrane transporter activity"/>
    <property type="evidence" value="ECO:0007669"/>
    <property type="project" value="InterPro"/>
</dbReference>
<keyword evidence="5" id="KW-0732">Signal</keyword>
<feature type="chain" id="PRO_5037123548" evidence="5">
    <location>
        <begin position="28"/>
        <end position="417"/>
    </location>
</feature>
<dbReference type="PANTHER" id="PTHR32347">
    <property type="entry name" value="EFFLUX SYSTEM COMPONENT YKNX-RELATED"/>
    <property type="match status" value="1"/>
</dbReference>
<dbReference type="InterPro" id="IPR006143">
    <property type="entry name" value="RND_pump_MFP"/>
</dbReference>
<dbReference type="Pfam" id="PF25967">
    <property type="entry name" value="RND-MFP_C"/>
    <property type="match status" value="1"/>
</dbReference>
<dbReference type="RefSeq" id="WP_207325221.1">
    <property type="nucleotide sequence ID" value="NZ_CP071504.1"/>
</dbReference>
<accession>A0A974XKY2</accession>
<dbReference type="GO" id="GO:0016020">
    <property type="term" value="C:membrane"/>
    <property type="evidence" value="ECO:0007669"/>
    <property type="project" value="InterPro"/>
</dbReference>
<dbReference type="Gene3D" id="1.10.287.470">
    <property type="entry name" value="Helix hairpin bin"/>
    <property type="match status" value="1"/>
</dbReference>
<protein>
    <submittedName>
        <fullName evidence="7">Efflux RND transporter periplasmic adaptor subunit</fullName>
    </submittedName>
</protein>
<gene>
    <name evidence="7" type="ORF">JYB88_01405</name>
</gene>
<dbReference type="AlphaFoldDB" id="A0A974XKY2"/>
<feature type="coiled-coil region" evidence="4">
    <location>
        <begin position="139"/>
        <end position="166"/>
    </location>
</feature>
<organism evidence="7 8">
    <name type="scientific">Shewanella cyperi</name>
    <dbReference type="NCBI Taxonomy" id="2814292"/>
    <lineage>
        <taxon>Bacteria</taxon>
        <taxon>Pseudomonadati</taxon>
        <taxon>Pseudomonadota</taxon>
        <taxon>Gammaproteobacteria</taxon>
        <taxon>Alteromonadales</taxon>
        <taxon>Shewanellaceae</taxon>
        <taxon>Shewanella</taxon>
    </lineage>
</organism>
<keyword evidence="8" id="KW-1185">Reference proteome</keyword>
<evidence type="ECO:0000256" key="4">
    <source>
        <dbReference type="SAM" id="Coils"/>
    </source>
</evidence>
<dbReference type="Proteomes" id="UP000663281">
    <property type="component" value="Chromosome"/>
</dbReference>
<dbReference type="NCBIfam" id="TIGR01730">
    <property type="entry name" value="RND_mfp"/>
    <property type="match status" value="1"/>
</dbReference>
<dbReference type="Gene3D" id="2.40.420.20">
    <property type="match status" value="1"/>
</dbReference>
<reference evidence="7 8" key="1">
    <citation type="submission" date="2021-03" db="EMBL/GenBank/DDBJ databases">
        <title>Novel species identification of genus Shewanella.</title>
        <authorList>
            <person name="Liu G."/>
            <person name="Zhang Q."/>
        </authorList>
    </citation>
    <scope>NUCLEOTIDE SEQUENCE [LARGE SCALE GENOMIC DNA]</scope>
    <source>
        <strain evidence="7 8">FJAT-53726</strain>
    </source>
</reference>
<dbReference type="InterPro" id="IPR058627">
    <property type="entry name" value="MdtA-like_C"/>
</dbReference>
<dbReference type="Gene3D" id="2.40.50.100">
    <property type="match status" value="1"/>
</dbReference>
<evidence type="ECO:0000313" key="7">
    <source>
        <dbReference type="EMBL" id="QSX30350.1"/>
    </source>
</evidence>
<evidence type="ECO:0000313" key="8">
    <source>
        <dbReference type="Proteomes" id="UP000663281"/>
    </source>
</evidence>
<evidence type="ECO:0000256" key="1">
    <source>
        <dbReference type="ARBA" id="ARBA00004196"/>
    </source>
</evidence>
<keyword evidence="3 4" id="KW-0175">Coiled coil</keyword>
<dbReference type="PANTHER" id="PTHR32347:SF23">
    <property type="entry name" value="BLL5650 PROTEIN"/>
    <property type="match status" value="1"/>
</dbReference>
<dbReference type="InterPro" id="IPR050465">
    <property type="entry name" value="UPF0194_transport"/>
</dbReference>
<dbReference type="KEGG" id="scyp:JYB88_01405"/>
<feature type="domain" description="Multidrug resistance protein MdtA-like C-terminal permuted SH3" evidence="6">
    <location>
        <begin position="356"/>
        <end position="405"/>
    </location>
</feature>
<evidence type="ECO:0000256" key="2">
    <source>
        <dbReference type="ARBA" id="ARBA00009477"/>
    </source>
</evidence>
<evidence type="ECO:0000256" key="3">
    <source>
        <dbReference type="ARBA" id="ARBA00023054"/>
    </source>
</evidence>
<dbReference type="Gene3D" id="2.40.30.170">
    <property type="match status" value="1"/>
</dbReference>
<name>A0A974XKY2_9GAMM</name>
<evidence type="ECO:0000256" key="5">
    <source>
        <dbReference type="SAM" id="SignalP"/>
    </source>
</evidence>
<feature type="coiled-coil region" evidence="4">
    <location>
        <begin position="195"/>
        <end position="229"/>
    </location>
</feature>
<dbReference type="EMBL" id="CP071504">
    <property type="protein sequence ID" value="QSX30350.1"/>
    <property type="molecule type" value="Genomic_DNA"/>
</dbReference>
<comment type="subcellular location">
    <subcellularLocation>
        <location evidence="1">Cell envelope</location>
    </subcellularLocation>
</comment>